<feature type="domain" description="ELYS-like" evidence="4">
    <location>
        <begin position="40"/>
        <end position="248"/>
    </location>
</feature>
<accession>A0A0B7FMN1</accession>
<feature type="region of interest" description="Disordered" evidence="3">
    <location>
        <begin position="422"/>
        <end position="483"/>
    </location>
</feature>
<dbReference type="OrthoDB" id="20729at2759"/>
<evidence type="ECO:0000259" key="4">
    <source>
        <dbReference type="Pfam" id="PF13934"/>
    </source>
</evidence>
<feature type="region of interest" description="Disordered" evidence="3">
    <location>
        <begin position="615"/>
        <end position="830"/>
    </location>
</feature>
<feature type="compositionally biased region" description="Basic residues" evidence="3">
    <location>
        <begin position="695"/>
        <end position="705"/>
    </location>
</feature>
<reference evidence="5 6" key="1">
    <citation type="submission" date="2014-11" db="EMBL/GenBank/DDBJ databases">
        <authorList>
            <person name="Wibberg Daniel"/>
        </authorList>
    </citation>
    <scope>NUCLEOTIDE SEQUENCE [LARGE SCALE GENOMIC DNA]</scope>
    <source>
        <strain evidence="5">Rhizoctonia solani AG1-IB 7/3/14</strain>
    </source>
</reference>
<comment type="subcellular location">
    <subcellularLocation>
        <location evidence="1">Nucleus</location>
    </subcellularLocation>
</comment>
<dbReference type="EMBL" id="LN679102">
    <property type="protein sequence ID" value="CEL57483.1"/>
    <property type="molecule type" value="Genomic_DNA"/>
</dbReference>
<dbReference type="STRING" id="1108050.A0A0B7FMN1"/>
<evidence type="ECO:0000256" key="1">
    <source>
        <dbReference type="ARBA" id="ARBA00004123"/>
    </source>
</evidence>
<feature type="compositionally biased region" description="Acidic residues" evidence="3">
    <location>
        <begin position="635"/>
        <end position="688"/>
    </location>
</feature>
<dbReference type="AlphaFoldDB" id="A0A0B7FMN1"/>
<dbReference type="GO" id="GO:0005634">
    <property type="term" value="C:nucleus"/>
    <property type="evidence" value="ECO:0007669"/>
    <property type="project" value="UniProtKB-SubCell"/>
</dbReference>
<feature type="compositionally biased region" description="Basic residues" evidence="3">
    <location>
        <begin position="746"/>
        <end position="756"/>
    </location>
</feature>
<gene>
    <name evidence="5" type="ORF">RSOLAG1IB_02224</name>
</gene>
<keyword evidence="6" id="KW-1185">Reference proteome</keyword>
<name>A0A0B7FMN1_THACB</name>
<evidence type="ECO:0000256" key="3">
    <source>
        <dbReference type="SAM" id="MobiDB-lite"/>
    </source>
</evidence>
<keyword evidence="2" id="KW-0539">Nucleus</keyword>
<feature type="compositionally biased region" description="Polar residues" evidence="3">
    <location>
        <begin position="539"/>
        <end position="549"/>
    </location>
</feature>
<feature type="compositionally biased region" description="Polar residues" evidence="3">
    <location>
        <begin position="427"/>
        <end position="446"/>
    </location>
</feature>
<protein>
    <recommendedName>
        <fullName evidence="4">ELYS-like domain-containing protein</fullName>
    </recommendedName>
</protein>
<dbReference type="Proteomes" id="UP000059188">
    <property type="component" value="Unassembled WGS sequence"/>
</dbReference>
<dbReference type="InterPro" id="IPR025151">
    <property type="entry name" value="ELYS_dom"/>
</dbReference>
<sequence>MEYDQEFFGMFDLSPEGFPWTNTQREMIIRRREDEMRGDLFFDELLKLAGIDAHAVYPPRDAPTFHYLVDAILNTSWDDFQQSCLIYYLLRHWNDGREKPFAQSKQLPPQFVFVSDAYYLLDADRAEEAVPYLCDSRVLHEFTSKIMMTLSSIPEPSIASRCLLRFVRVAKPTLATQDDLDIYVSALCYSSITDAWLYQRSLQEGAEREHYIQRIITFCFHPKPRPGPLKTLLSFPFTTYEDRIVKAMALTPPETLSDTSVAIFQNMIHVRLIHSGRYSEAIQLDRRFANAGTATGPAVKEAAARRKETLEELMGVIPVVQRRVLEMGIEEQEAEARKGKGPLIHGYANGQTNGDLAMSWEHINNSSSMIVDSVAQSPPRNQSVQPSSTSMTPLTASAAFRQAGSNAAVLKAFVHTSRLEGSPYAKSGSSTPLAAINANGTNSSARSPFRAMSSHRLGSQSSGSPVPTRLPRTPFGSYQVRSATSTPVSTLTAAISSETKPITRPAFNISSGSVGKAPGSRSLALSTTEHTIPKPFINPLSSATLNGSGPSARRVTPVKRPFSSSGGPGDRSMQSISAYDESIRSWNGIPVPEQQDTEMDYDDGLDEDFVVQPAYSRPRYNPPEDVFEHETEHQEYEDEREQDQDQEHEEETEQEEEGEGEGEHEEREEHEDEPEPEPEPELEPEPEQSPEPVARHSRTTSRKHKDVPVVSRASSDAHLPGAFPNSPRKTRSSLAPVDEQESPKKPTARRSTRGRVSRANSVAATDDGEDEPKRRRSSRLSHVPESSPPPQSPPRTTKLSSRKSKSGVSKSSTGSRVKTRRQTEAIPEEV</sequence>
<feature type="compositionally biased region" description="Low complexity" evidence="3">
    <location>
        <begin position="806"/>
        <end position="816"/>
    </location>
</feature>
<dbReference type="Pfam" id="PF13934">
    <property type="entry name" value="ELYS"/>
    <property type="match status" value="1"/>
</dbReference>
<evidence type="ECO:0000313" key="5">
    <source>
        <dbReference type="EMBL" id="CEL57483.1"/>
    </source>
</evidence>
<evidence type="ECO:0000256" key="2">
    <source>
        <dbReference type="ARBA" id="ARBA00023242"/>
    </source>
</evidence>
<feature type="compositionally biased region" description="Low complexity" evidence="3">
    <location>
        <begin position="454"/>
        <end position="464"/>
    </location>
</feature>
<feature type="region of interest" description="Disordered" evidence="3">
    <location>
        <begin position="532"/>
        <end position="574"/>
    </location>
</feature>
<evidence type="ECO:0000313" key="6">
    <source>
        <dbReference type="Proteomes" id="UP000059188"/>
    </source>
</evidence>
<proteinExistence type="predicted"/>
<organism evidence="5 6">
    <name type="scientific">Thanatephorus cucumeris (strain AG1-IB / isolate 7/3/14)</name>
    <name type="common">Lettuce bottom rot fungus</name>
    <name type="synonym">Rhizoctonia solani</name>
    <dbReference type="NCBI Taxonomy" id="1108050"/>
    <lineage>
        <taxon>Eukaryota</taxon>
        <taxon>Fungi</taxon>
        <taxon>Dikarya</taxon>
        <taxon>Basidiomycota</taxon>
        <taxon>Agaricomycotina</taxon>
        <taxon>Agaricomycetes</taxon>
        <taxon>Cantharellales</taxon>
        <taxon>Ceratobasidiaceae</taxon>
        <taxon>Rhizoctonia</taxon>
        <taxon>Rhizoctonia solani AG-1</taxon>
    </lineage>
</organism>